<dbReference type="Proteomes" id="UP000191612">
    <property type="component" value="Unassembled WGS sequence"/>
</dbReference>
<sequence>TSSAGASQPSADPSPSPRFVNLDAEDATEWPTGLGDALQPVLPGDVRGMLAALQEEWEKIGGEVDWPQADG</sequence>
<feature type="non-terminal residue" evidence="2">
    <location>
        <position position="71"/>
    </location>
</feature>
<gene>
    <name evidence="2" type="ORF">PENSOL_c254G07190</name>
</gene>
<accession>A0A1V6PUF6</accession>
<proteinExistence type="predicted"/>
<feature type="non-terminal residue" evidence="2">
    <location>
        <position position="1"/>
    </location>
</feature>
<protein>
    <submittedName>
        <fullName evidence="2">Uncharacterized protein</fullName>
    </submittedName>
</protein>
<reference evidence="3" key="1">
    <citation type="journal article" date="2017" name="Nat. Microbiol.">
        <title>Global analysis of biosynthetic gene clusters reveals vast potential of secondary metabolite production in Penicillium species.</title>
        <authorList>
            <person name="Nielsen J.C."/>
            <person name="Grijseels S."/>
            <person name="Prigent S."/>
            <person name="Ji B."/>
            <person name="Dainat J."/>
            <person name="Nielsen K.F."/>
            <person name="Frisvad J.C."/>
            <person name="Workman M."/>
            <person name="Nielsen J."/>
        </authorList>
    </citation>
    <scope>NUCLEOTIDE SEQUENCE [LARGE SCALE GENOMIC DNA]</scope>
    <source>
        <strain evidence="3">IBT 29525</strain>
    </source>
</reference>
<organism evidence="2 3">
    <name type="scientific">Penicillium solitum</name>
    <dbReference type="NCBI Taxonomy" id="60172"/>
    <lineage>
        <taxon>Eukaryota</taxon>
        <taxon>Fungi</taxon>
        <taxon>Dikarya</taxon>
        <taxon>Ascomycota</taxon>
        <taxon>Pezizomycotina</taxon>
        <taxon>Eurotiomycetes</taxon>
        <taxon>Eurotiomycetidae</taxon>
        <taxon>Eurotiales</taxon>
        <taxon>Aspergillaceae</taxon>
        <taxon>Penicillium</taxon>
    </lineage>
</organism>
<dbReference type="EMBL" id="MDYO01000253">
    <property type="protein sequence ID" value="OQD80648.1"/>
    <property type="molecule type" value="Genomic_DNA"/>
</dbReference>
<dbReference type="AlphaFoldDB" id="A0A1V6PUF6"/>
<evidence type="ECO:0000313" key="2">
    <source>
        <dbReference type="EMBL" id="OQD80648.1"/>
    </source>
</evidence>
<feature type="region of interest" description="Disordered" evidence="1">
    <location>
        <begin position="1"/>
        <end position="21"/>
    </location>
</feature>
<name>A0A1V6PUF6_9EURO</name>
<keyword evidence="3" id="KW-1185">Reference proteome</keyword>
<evidence type="ECO:0000313" key="3">
    <source>
        <dbReference type="Proteomes" id="UP000191612"/>
    </source>
</evidence>
<feature type="compositionally biased region" description="Low complexity" evidence="1">
    <location>
        <begin position="1"/>
        <end position="13"/>
    </location>
</feature>
<evidence type="ECO:0000256" key="1">
    <source>
        <dbReference type="SAM" id="MobiDB-lite"/>
    </source>
</evidence>
<comment type="caution">
    <text evidence="2">The sequence shown here is derived from an EMBL/GenBank/DDBJ whole genome shotgun (WGS) entry which is preliminary data.</text>
</comment>